<protein>
    <submittedName>
        <fullName evidence="1">Uncharacterized protein</fullName>
    </submittedName>
</protein>
<gene>
    <name evidence="1" type="ORF">J2N86_05435</name>
</gene>
<evidence type="ECO:0000313" key="1">
    <source>
        <dbReference type="EMBL" id="USQ14744.1"/>
    </source>
</evidence>
<keyword evidence="2" id="KW-1185">Reference proteome</keyword>
<proteinExistence type="predicted"/>
<reference evidence="1" key="1">
    <citation type="submission" date="2021-03" db="EMBL/GenBank/DDBJ databases">
        <title>Legionella lytica PCM 2298.</title>
        <authorList>
            <person name="Koper P."/>
        </authorList>
    </citation>
    <scope>NUCLEOTIDE SEQUENCE</scope>
    <source>
        <strain evidence="1">PCM 2298</strain>
    </source>
</reference>
<sequence length="451" mass="52394">MEVTFFPEEPSARVKYSMAVVNNLLNQMSTSPTREKPLIIRGLNAVQMRYIWTALMVWGKNHPTLTFSFNEIKILNDHVFHPGQEYQIGLLWSDFTPTSLYKTEFKHYLTPNMLIPVEYPQAFEDVPVSLYKTIEEQEQFKIEEAQNPEEAWLKKEAKIKKEALKHENDNLQEQTGILESGIKEISLQQEKGKQTKVSSLLFFEKANEIPSLNRLRTMVLCEAIESYLSWRNNKNGANKRGYNVTSITWLWHYTVFGENRAKQLMQQLLVSPDDCLNTLKKHFSDYFSINNHSLDTYLLEAIWETNVLFPIYVELPNLGTITARKQLLDAILTTDMLSAPENQDTLVPCIVTYLFSELHIAHKDAIPDYLALCHQYQRREDADNELCFDAFALIAEEGIKEALPVLERMAPEGSTKQQTRLSRIYRDIFNNELKATYWEERTGNIKELGFM</sequence>
<dbReference type="EMBL" id="CP071527">
    <property type="protein sequence ID" value="USQ14744.1"/>
    <property type="molecule type" value="Genomic_DNA"/>
</dbReference>
<name>A0ABY4YCF0_9GAMM</name>
<evidence type="ECO:0000313" key="2">
    <source>
        <dbReference type="Proteomes" id="UP001057474"/>
    </source>
</evidence>
<accession>A0ABY4YCF0</accession>
<organism evidence="1 2">
    <name type="scientific">Legionella lytica</name>
    <dbReference type="NCBI Taxonomy" id="96232"/>
    <lineage>
        <taxon>Bacteria</taxon>
        <taxon>Pseudomonadati</taxon>
        <taxon>Pseudomonadota</taxon>
        <taxon>Gammaproteobacteria</taxon>
        <taxon>Legionellales</taxon>
        <taxon>Legionellaceae</taxon>
        <taxon>Legionella</taxon>
    </lineage>
</organism>
<dbReference type="Proteomes" id="UP001057474">
    <property type="component" value="Chromosome"/>
</dbReference>
<dbReference type="RefSeq" id="WP_252581451.1">
    <property type="nucleotide sequence ID" value="NZ_CP071527.1"/>
</dbReference>